<feature type="transmembrane region" description="Helical" evidence="2">
    <location>
        <begin position="285"/>
        <end position="306"/>
    </location>
</feature>
<evidence type="ECO:0000256" key="2">
    <source>
        <dbReference type="SAM" id="Phobius"/>
    </source>
</evidence>
<protein>
    <submittedName>
        <fullName evidence="3">Putative Solute carrier family 35 member F4</fullName>
    </submittedName>
</protein>
<dbReference type="SUPFAM" id="SSF103481">
    <property type="entry name" value="Multidrug resistance efflux transporter EmrE"/>
    <property type="match status" value="1"/>
</dbReference>
<keyword evidence="4" id="KW-1185">Reference proteome</keyword>
<evidence type="ECO:0000313" key="4">
    <source>
        <dbReference type="Proteomes" id="UP000076858"/>
    </source>
</evidence>
<feature type="transmembrane region" description="Helical" evidence="2">
    <location>
        <begin position="388"/>
        <end position="406"/>
    </location>
</feature>
<dbReference type="EMBL" id="LRGB01000626">
    <property type="protein sequence ID" value="KZS17464.1"/>
    <property type="molecule type" value="Genomic_DNA"/>
</dbReference>
<accession>A0A0N8CP01</accession>
<feature type="transmembrane region" description="Helical" evidence="2">
    <location>
        <begin position="327"/>
        <end position="350"/>
    </location>
</feature>
<feature type="transmembrane region" description="Helical" evidence="2">
    <location>
        <begin position="447"/>
        <end position="471"/>
    </location>
</feature>
<gene>
    <name evidence="3" type="ORF">APZ42_016316</name>
</gene>
<feature type="transmembrane region" description="Helical" evidence="2">
    <location>
        <begin position="362"/>
        <end position="381"/>
    </location>
</feature>
<keyword evidence="2" id="KW-0812">Transmembrane</keyword>
<dbReference type="PANTHER" id="PTHR19346">
    <property type="entry name" value="SUGAR PHOSPHATE TRANSPORTER DOMAIN-CONTAINING PROTEIN"/>
    <property type="match status" value="1"/>
</dbReference>
<dbReference type="InterPro" id="IPR037185">
    <property type="entry name" value="EmrE-like"/>
</dbReference>
<feature type="transmembrane region" description="Helical" evidence="2">
    <location>
        <begin position="176"/>
        <end position="197"/>
    </location>
</feature>
<name>A0A0N8CP01_9CRUS</name>
<dbReference type="PANTHER" id="PTHR19346:SF4">
    <property type="entry name" value="SUGAR PHOSPHATE TRANSPORTER DOMAIN-CONTAINING PROTEIN"/>
    <property type="match status" value="1"/>
</dbReference>
<evidence type="ECO:0000256" key="1">
    <source>
        <dbReference type="SAM" id="MobiDB-lite"/>
    </source>
</evidence>
<dbReference type="Proteomes" id="UP000076858">
    <property type="component" value="Unassembled WGS sequence"/>
</dbReference>
<dbReference type="AlphaFoldDB" id="A0A0N8CP01"/>
<organism evidence="3 4">
    <name type="scientific">Daphnia magna</name>
    <dbReference type="NCBI Taxonomy" id="35525"/>
    <lineage>
        <taxon>Eukaryota</taxon>
        <taxon>Metazoa</taxon>
        <taxon>Ecdysozoa</taxon>
        <taxon>Arthropoda</taxon>
        <taxon>Crustacea</taxon>
        <taxon>Branchiopoda</taxon>
        <taxon>Diplostraca</taxon>
        <taxon>Cladocera</taxon>
        <taxon>Anomopoda</taxon>
        <taxon>Daphniidae</taxon>
        <taxon>Daphnia</taxon>
    </lineage>
</organism>
<evidence type="ECO:0000313" key="3">
    <source>
        <dbReference type="EMBL" id="KZS17464.1"/>
    </source>
</evidence>
<reference evidence="3 4" key="1">
    <citation type="submission" date="2016-03" db="EMBL/GenBank/DDBJ databases">
        <title>EvidentialGene: Evidence-directed Construction of Genes on Genomes.</title>
        <authorList>
            <person name="Gilbert D.G."/>
            <person name="Choi J.-H."/>
            <person name="Mockaitis K."/>
            <person name="Colbourne J."/>
            <person name="Pfrender M."/>
        </authorList>
    </citation>
    <scope>NUCLEOTIDE SEQUENCE [LARGE SCALE GENOMIC DNA]</scope>
    <source>
        <strain evidence="3 4">Xinb3</strain>
        <tissue evidence="3">Complete organism</tissue>
    </source>
</reference>
<feature type="transmembrane region" description="Helical" evidence="2">
    <location>
        <begin position="507"/>
        <end position="527"/>
    </location>
</feature>
<feature type="region of interest" description="Disordered" evidence="1">
    <location>
        <begin position="1"/>
        <end position="63"/>
    </location>
</feature>
<dbReference type="STRING" id="35525.A0A0N8CP01"/>
<feature type="transmembrane region" description="Helical" evidence="2">
    <location>
        <begin position="539"/>
        <end position="556"/>
    </location>
</feature>
<comment type="caution">
    <text evidence="3">The sequence shown here is derived from an EMBL/GenBank/DDBJ whole genome shotgun (WGS) entry which is preliminary data.</text>
</comment>
<sequence length="606" mass="65312">MDEEAQQQLTAELSNSTPGQQLDGTTTGSSPVNQQQRRSLASLLSIKRETTRRPKTPSVVVTDETTHLSELTSIPAGRISLSFKNKNKGLAAAGGDNASRGPTTAVNGGTLESIVALEAAETTAATTATSDVTTSLTVPVDGVATTGSTGSSPATPATTPQLSFLRRCCHERVRKSIWGVVIMCSVSAAWVGATHLLKSTFRTVHHVAAVLVVQHTDDSNDSNASDGNHSTVTPTVAATSAITTPIYFDLYHHSFDDSGEHQQEPEKPLGEEYTYDASFFSTWTMTAWASLFLPLYALCCALSCRFGPRQLAAELRDSVLAFRDKGFTLGTFIGRCCLFCLLWVGTNWMYMYALSVLDATDVMALFATNVTFVYLLSWVVLHDQFVGLRIVAVILCNTGIALLAYMDGITRSPTLGGVVLAAAASAGSAVYKVSFKRIFGEATYGQVSFFFSLIGLLNIVLLWPVVLTLHFTGLEVITWNRVPWVPLAIAGSLSLAANLLGNFGPALTYEVFIHLGLVLAIPVSAVLDVNLNGVVFEGMKLAGTIMIVNGFLLVLLPENWPDYLTRLLRWGRHLNHHPGLPTTAPVDLRTGYISRSHLRSPSGRVR</sequence>
<feature type="compositionally biased region" description="Polar residues" evidence="1">
    <location>
        <begin position="1"/>
        <end position="39"/>
    </location>
</feature>
<proteinExistence type="predicted"/>
<dbReference type="InterPro" id="IPR026505">
    <property type="entry name" value="Solute_c_fam_35_mem_F3/F4"/>
</dbReference>
<feature type="transmembrane region" description="Helical" evidence="2">
    <location>
        <begin position="483"/>
        <end position="500"/>
    </location>
</feature>
<feature type="transmembrane region" description="Helical" evidence="2">
    <location>
        <begin position="418"/>
        <end position="435"/>
    </location>
</feature>
<dbReference type="OrthoDB" id="10062838at2759"/>
<keyword evidence="2" id="KW-1133">Transmembrane helix</keyword>
<keyword evidence="2" id="KW-0472">Membrane</keyword>